<accession>A0ABR1HFE4</accession>
<dbReference type="EMBL" id="JAZAVJ010000034">
    <property type="protein sequence ID" value="KAK7419907.1"/>
    <property type="molecule type" value="Genomic_DNA"/>
</dbReference>
<sequence>MAESDSLQWTVILVLTALLLSAVVLVQIASVYTAAWLAAPQEIPTFIDTADFSVQENESYDRDLAKVQRLEDKIRLSQLLREIQKAGDELREDLNAMLIDEGATKLRTSARLLWASKRSQLADRVRRLDLLRMRFLVVYMGVIASTSERPPPQAPRDPEKSVAAFKTTPTRPALPKGLTEHILNRPPLRSFTTPAVSHNEHVTKPQKNGWAGVVQELQTSPRMHKRHASIERAMSSRAAKTP</sequence>
<gene>
    <name evidence="2" type="ORF">QQX98_003095</name>
</gene>
<name>A0ABR1HFE4_9HYPO</name>
<feature type="region of interest" description="Disordered" evidence="1">
    <location>
        <begin position="218"/>
        <end position="242"/>
    </location>
</feature>
<protein>
    <submittedName>
        <fullName evidence="2">Uncharacterized protein</fullName>
    </submittedName>
</protein>
<keyword evidence="3" id="KW-1185">Reference proteome</keyword>
<reference evidence="2 3" key="1">
    <citation type="journal article" date="2025" name="Microbiol. Resour. Announc.">
        <title>Draft genome sequences for Neonectria magnoliae and Neonectria punicea, canker pathogens of Liriodendron tulipifera and Acer saccharum in West Virginia.</title>
        <authorList>
            <person name="Petronek H.M."/>
            <person name="Kasson M.T."/>
            <person name="Metheny A.M."/>
            <person name="Stauder C.M."/>
            <person name="Lovett B."/>
            <person name="Lynch S.C."/>
            <person name="Garnas J.R."/>
            <person name="Kasson L.R."/>
            <person name="Stajich J.E."/>
        </authorList>
    </citation>
    <scope>NUCLEOTIDE SEQUENCE [LARGE SCALE GENOMIC DNA]</scope>
    <source>
        <strain evidence="2 3">NRRL 64653</strain>
    </source>
</reference>
<comment type="caution">
    <text evidence="2">The sequence shown here is derived from an EMBL/GenBank/DDBJ whole genome shotgun (WGS) entry which is preliminary data.</text>
</comment>
<evidence type="ECO:0000313" key="3">
    <source>
        <dbReference type="Proteomes" id="UP001498476"/>
    </source>
</evidence>
<evidence type="ECO:0000313" key="2">
    <source>
        <dbReference type="EMBL" id="KAK7419907.1"/>
    </source>
</evidence>
<dbReference type="Proteomes" id="UP001498476">
    <property type="component" value="Unassembled WGS sequence"/>
</dbReference>
<proteinExistence type="predicted"/>
<organism evidence="2 3">
    <name type="scientific">Neonectria punicea</name>
    <dbReference type="NCBI Taxonomy" id="979145"/>
    <lineage>
        <taxon>Eukaryota</taxon>
        <taxon>Fungi</taxon>
        <taxon>Dikarya</taxon>
        <taxon>Ascomycota</taxon>
        <taxon>Pezizomycotina</taxon>
        <taxon>Sordariomycetes</taxon>
        <taxon>Hypocreomycetidae</taxon>
        <taxon>Hypocreales</taxon>
        <taxon>Nectriaceae</taxon>
        <taxon>Neonectria</taxon>
    </lineage>
</organism>
<evidence type="ECO:0000256" key="1">
    <source>
        <dbReference type="SAM" id="MobiDB-lite"/>
    </source>
</evidence>